<sequence>MESRYIACMILHAVGDTVGYKNSEWEFKGGSYENLEKLYEFIYLGGINHISLKGWRVSDDTLMHLQTADAILKEFSSLNTFGNNLKENFLEANDQFYKEGLTHRHPGISTLNSLKQLKDGASWSDIPYDIESGGSGASMRSLCFGLAFYGPENRDKLIQFSIESGRITNNSAVGYLGGLASALFTALAIEGISINEWPFILMDLFKSGKISKYIKTAGRDIHEFEKDHHVFVDKWHRYIEDKFDDDHNPIKRKSTRHLMNRNKYYMDTFAYRWLVKEAAFSQPIEEKSGHIGSGGDDSVIIAYDCLIDAGENWEKLVIYSMLHNGDTDTTGSIAAGLYGVLHGFKDVPKNFLENLEYKEIITGVAKKLFKKFA</sequence>
<dbReference type="Pfam" id="PF03747">
    <property type="entry name" value="ADP_ribosyl_GH"/>
    <property type="match status" value="1"/>
</dbReference>
<evidence type="ECO:0000313" key="3">
    <source>
        <dbReference type="EMBL" id="ARF09383.1"/>
    </source>
</evidence>
<dbReference type="EMBL" id="KY684085">
    <property type="protein sequence ID" value="ARF09383.1"/>
    <property type="molecule type" value="Genomic_DNA"/>
</dbReference>
<keyword evidence="2 3" id="KW-0378">Hydrolase</keyword>
<organism evidence="3">
    <name type="scientific">Indivirus ILV1</name>
    <dbReference type="NCBI Taxonomy" id="1977633"/>
    <lineage>
        <taxon>Viruses</taxon>
        <taxon>Varidnaviria</taxon>
        <taxon>Bamfordvirae</taxon>
        <taxon>Nucleocytoviricota</taxon>
        <taxon>Megaviricetes</taxon>
        <taxon>Imitervirales</taxon>
        <taxon>Mimiviridae</taxon>
        <taxon>Klosneuvirinae</taxon>
        <taxon>Indivirus</taxon>
    </lineage>
</organism>
<dbReference type="InterPro" id="IPR050792">
    <property type="entry name" value="ADP-ribosylglycohydrolase"/>
</dbReference>
<name>A0A1V0SCE0_9VIRU</name>
<reference evidence="3" key="1">
    <citation type="journal article" date="2017" name="Science">
        <title>Giant viruses with an expanded complement of translation system components.</title>
        <authorList>
            <person name="Schulz F."/>
            <person name="Yutin N."/>
            <person name="Ivanova N.N."/>
            <person name="Ortega D.R."/>
            <person name="Lee T.K."/>
            <person name="Vierheilig J."/>
            <person name="Daims H."/>
            <person name="Horn M."/>
            <person name="Wagner M."/>
            <person name="Jensen G.J."/>
            <person name="Kyrpides N.C."/>
            <person name="Koonin E.V."/>
            <person name="Woyke T."/>
        </authorList>
    </citation>
    <scope>NUCLEOTIDE SEQUENCE</scope>
    <source>
        <strain evidence="3">ILV1</strain>
    </source>
</reference>
<protein>
    <submittedName>
        <fullName evidence="3">ADP-ribosylglycohydrolase</fullName>
    </submittedName>
</protein>
<proteinExistence type="inferred from homology"/>
<dbReference type="SUPFAM" id="SSF101478">
    <property type="entry name" value="ADP-ribosylglycohydrolase"/>
    <property type="match status" value="1"/>
</dbReference>
<dbReference type="GO" id="GO:0016787">
    <property type="term" value="F:hydrolase activity"/>
    <property type="evidence" value="ECO:0007669"/>
    <property type="project" value="UniProtKB-KW"/>
</dbReference>
<gene>
    <name evidence="3" type="ORF">Indivirus_1_6</name>
</gene>
<dbReference type="PANTHER" id="PTHR16222">
    <property type="entry name" value="ADP-RIBOSYLGLYCOHYDROLASE"/>
    <property type="match status" value="1"/>
</dbReference>
<evidence type="ECO:0000256" key="2">
    <source>
        <dbReference type="ARBA" id="ARBA00022801"/>
    </source>
</evidence>
<dbReference type="InterPro" id="IPR005502">
    <property type="entry name" value="Ribosyl_crysJ1"/>
</dbReference>
<dbReference type="InterPro" id="IPR036705">
    <property type="entry name" value="Ribosyl_crysJ1_sf"/>
</dbReference>
<dbReference type="Gene3D" id="1.10.4080.10">
    <property type="entry name" value="ADP-ribosylation/Crystallin J1"/>
    <property type="match status" value="1"/>
</dbReference>
<dbReference type="PANTHER" id="PTHR16222:SF26">
    <property type="entry name" value="ADP-RIBOSYLHYDROLASE ARH1"/>
    <property type="match status" value="1"/>
</dbReference>
<evidence type="ECO:0000256" key="1">
    <source>
        <dbReference type="ARBA" id="ARBA00010702"/>
    </source>
</evidence>
<comment type="similarity">
    <text evidence="1">Belongs to the ADP-ribosylglycohydrolase family.</text>
</comment>
<accession>A0A1V0SCE0</accession>